<accession>A0ABW1QFI8</accession>
<dbReference type="RefSeq" id="WP_377001867.1">
    <property type="nucleotide sequence ID" value="NZ_JBHSQE010000009.1"/>
</dbReference>
<name>A0ABW1QFI8_9CORY</name>
<gene>
    <name evidence="1" type="ORF">ACFPUZ_10565</name>
</gene>
<evidence type="ECO:0000313" key="1">
    <source>
        <dbReference type="EMBL" id="MFC6147243.1"/>
    </source>
</evidence>
<protein>
    <submittedName>
        <fullName evidence="1">LmeA family phospholipid-binding protein</fullName>
    </submittedName>
</protein>
<evidence type="ECO:0000313" key="2">
    <source>
        <dbReference type="Proteomes" id="UP001596244"/>
    </source>
</evidence>
<keyword evidence="2" id="KW-1185">Reference proteome</keyword>
<dbReference type="Proteomes" id="UP001596244">
    <property type="component" value="Unassembled WGS sequence"/>
</dbReference>
<proteinExistence type="predicted"/>
<organism evidence="1 2">
    <name type="scientific">Corynebacterium nasicanis</name>
    <dbReference type="NCBI Taxonomy" id="1448267"/>
    <lineage>
        <taxon>Bacteria</taxon>
        <taxon>Bacillati</taxon>
        <taxon>Actinomycetota</taxon>
        <taxon>Actinomycetes</taxon>
        <taxon>Mycobacteriales</taxon>
        <taxon>Corynebacteriaceae</taxon>
        <taxon>Corynebacterium</taxon>
    </lineage>
</organism>
<sequence>MAKMWKFLVGVLVALLIVLLVAEFGLRWFIGSELRASFREQAAADGVTMEQDPTISFGPTPLVFSAVSRTVPNVEVTTPSTLQVTGQEILGQPGVHVTLTDLDISDTSDPVAAHMVTVTELPSEFLLATVQKAMREEGADGGLVQVSDLTASPDAGTLDVEFNGGMATLNLIPHPVDGVLTFEAAGGSLFGFALPAQVTALITQGLQQGLQEQAGDLRIDTFEVIDGGARLQLSGDNVALSQVADTQLPRR</sequence>
<dbReference type="Pfam" id="PF11209">
    <property type="entry name" value="LmeA"/>
    <property type="match status" value="1"/>
</dbReference>
<reference evidence="2" key="1">
    <citation type="journal article" date="2019" name="Int. J. Syst. Evol. Microbiol.">
        <title>The Global Catalogue of Microorganisms (GCM) 10K type strain sequencing project: providing services to taxonomists for standard genome sequencing and annotation.</title>
        <authorList>
            <consortium name="The Broad Institute Genomics Platform"/>
            <consortium name="The Broad Institute Genome Sequencing Center for Infectious Disease"/>
            <person name="Wu L."/>
            <person name="Ma J."/>
        </authorList>
    </citation>
    <scope>NUCLEOTIDE SEQUENCE [LARGE SCALE GENOMIC DNA]</scope>
    <source>
        <strain evidence="2">CCUG 51943</strain>
    </source>
</reference>
<comment type="caution">
    <text evidence="1">The sequence shown here is derived from an EMBL/GenBank/DDBJ whole genome shotgun (WGS) entry which is preliminary data.</text>
</comment>
<dbReference type="EMBL" id="JBHSQE010000009">
    <property type="protein sequence ID" value="MFC6147243.1"/>
    <property type="molecule type" value="Genomic_DNA"/>
</dbReference>
<dbReference type="InterPro" id="IPR021373">
    <property type="entry name" value="DUF2993"/>
</dbReference>